<dbReference type="Gene3D" id="2.40.50.100">
    <property type="match status" value="3"/>
</dbReference>
<keyword evidence="6 12" id="KW-0548">Nucleotidyltransferase</keyword>
<feature type="binding site" evidence="12">
    <location>
        <position position="460"/>
    </location>
    <ligand>
        <name>Mg(2+)</name>
        <dbReference type="ChEBI" id="CHEBI:18420"/>
    </ligand>
</feature>
<evidence type="ECO:0000313" key="16">
    <source>
        <dbReference type="EMBL" id="EAV46411.1"/>
    </source>
</evidence>
<dbReference type="FunFam" id="1.10.150.390:FF:000002">
    <property type="entry name" value="DNA-directed RNA polymerase subunit beta"/>
    <property type="match status" value="1"/>
</dbReference>
<dbReference type="Gene3D" id="1.10.150.390">
    <property type="match status" value="1"/>
</dbReference>
<feature type="region of interest" description="Disordered" evidence="14">
    <location>
        <begin position="1415"/>
        <end position="1435"/>
    </location>
</feature>
<dbReference type="Pfam" id="PF04983">
    <property type="entry name" value="RNA_pol_Rpb1_3"/>
    <property type="match status" value="1"/>
</dbReference>
<dbReference type="Gene3D" id="1.10.274.100">
    <property type="entry name" value="RNA polymerase Rpb1, domain 3"/>
    <property type="match status" value="1"/>
</dbReference>
<comment type="cofactor">
    <cofactor evidence="12">
        <name>Zn(2+)</name>
        <dbReference type="ChEBI" id="CHEBI:29105"/>
    </cofactor>
    <text evidence="12">Binds 2 Zn(2+) ions per subunit.</text>
</comment>
<dbReference type="GO" id="GO:0003677">
    <property type="term" value="F:DNA binding"/>
    <property type="evidence" value="ECO:0007669"/>
    <property type="project" value="UniProtKB-UniRule"/>
</dbReference>
<dbReference type="Gene3D" id="1.10.132.30">
    <property type="match status" value="1"/>
</dbReference>
<comment type="catalytic activity">
    <reaction evidence="11 12 13">
        <text>RNA(n) + a ribonucleoside 5'-triphosphate = RNA(n+1) + diphosphate</text>
        <dbReference type="Rhea" id="RHEA:21248"/>
        <dbReference type="Rhea" id="RHEA-COMP:14527"/>
        <dbReference type="Rhea" id="RHEA-COMP:17342"/>
        <dbReference type="ChEBI" id="CHEBI:33019"/>
        <dbReference type="ChEBI" id="CHEBI:61557"/>
        <dbReference type="ChEBI" id="CHEBI:140395"/>
        <dbReference type="EC" id="2.7.7.6"/>
    </reaction>
</comment>
<keyword evidence="17" id="KW-1185">Reference proteome</keyword>
<evidence type="ECO:0000256" key="13">
    <source>
        <dbReference type="RuleBase" id="RU004279"/>
    </source>
</evidence>
<dbReference type="Gene3D" id="1.10.1790.20">
    <property type="match status" value="1"/>
</dbReference>
<dbReference type="EMBL" id="AAUX01000001">
    <property type="protein sequence ID" value="EAV46411.1"/>
    <property type="molecule type" value="Genomic_DNA"/>
</dbReference>
<dbReference type="FunFam" id="1.10.132.30:FF:000003">
    <property type="entry name" value="DNA-directed RNA polymerase subunit beta"/>
    <property type="match status" value="1"/>
</dbReference>
<evidence type="ECO:0000256" key="12">
    <source>
        <dbReference type="HAMAP-Rule" id="MF_01322"/>
    </source>
</evidence>
<dbReference type="InterPro" id="IPR007083">
    <property type="entry name" value="RNA_pol_Rpb1_4"/>
</dbReference>
<dbReference type="EC" id="2.7.7.6" evidence="12"/>
<dbReference type="Pfam" id="PF00623">
    <property type="entry name" value="RNA_pol_Rpb1_2"/>
    <property type="match status" value="1"/>
</dbReference>
<evidence type="ECO:0000256" key="9">
    <source>
        <dbReference type="ARBA" id="ARBA00022842"/>
    </source>
</evidence>
<feature type="binding site" evidence="12">
    <location>
        <position position="462"/>
    </location>
    <ligand>
        <name>Mg(2+)</name>
        <dbReference type="ChEBI" id="CHEBI:18420"/>
    </ligand>
</feature>
<feature type="binding site" evidence="12">
    <location>
        <position position="85"/>
    </location>
    <ligand>
        <name>Zn(2+)</name>
        <dbReference type="ChEBI" id="CHEBI:29105"/>
        <label>1</label>
    </ligand>
</feature>
<feature type="binding site" evidence="12">
    <location>
        <position position="903"/>
    </location>
    <ligand>
        <name>Zn(2+)</name>
        <dbReference type="ChEBI" id="CHEBI:29105"/>
        <label>2</label>
    </ligand>
</feature>
<name>A0P4F1_9PROT</name>
<dbReference type="InterPro" id="IPR007066">
    <property type="entry name" value="RNA_pol_Rpb1_3"/>
</dbReference>
<evidence type="ECO:0000313" key="17">
    <source>
        <dbReference type="Proteomes" id="UP000054262"/>
    </source>
</evidence>
<dbReference type="SUPFAM" id="SSF64484">
    <property type="entry name" value="beta and beta-prime subunits of DNA dependent RNA-polymerase"/>
    <property type="match status" value="1"/>
</dbReference>
<feature type="binding site" evidence="12">
    <location>
        <position position="72"/>
    </location>
    <ligand>
        <name>Zn(2+)</name>
        <dbReference type="ChEBI" id="CHEBI:29105"/>
        <label>1</label>
    </ligand>
</feature>
<dbReference type="Gene3D" id="1.10.40.90">
    <property type="match status" value="1"/>
</dbReference>
<comment type="caution">
    <text evidence="16">The sequence shown here is derived from an EMBL/GenBank/DDBJ whole genome shotgun (WGS) entry which is preliminary data.</text>
</comment>
<evidence type="ECO:0000256" key="3">
    <source>
        <dbReference type="ARBA" id="ARBA00009839"/>
    </source>
</evidence>
<dbReference type="CDD" id="cd02655">
    <property type="entry name" value="RNAP_beta'_C"/>
    <property type="match status" value="1"/>
</dbReference>
<dbReference type="HAMAP" id="MF_01322">
    <property type="entry name" value="RNApol_bact_RpoC"/>
    <property type="match status" value="1"/>
</dbReference>
<comment type="subunit">
    <text evidence="12">The RNAP catalytic core consists of 2 alpha, 1 beta, 1 beta' and 1 omega subunit. When a sigma factor is associated with the core the holoenzyme is formed, which can initiate transcription.</text>
</comment>
<evidence type="ECO:0000256" key="8">
    <source>
        <dbReference type="ARBA" id="ARBA00022833"/>
    </source>
</evidence>
<dbReference type="InterPro" id="IPR000722">
    <property type="entry name" value="RNA_pol_asu"/>
</dbReference>
<keyword evidence="7 12" id="KW-0479">Metal-binding</keyword>
<dbReference type="Pfam" id="PF04998">
    <property type="entry name" value="RNA_pol_Rpb1_5"/>
    <property type="match status" value="1"/>
</dbReference>
<feature type="binding site" evidence="12">
    <location>
        <position position="464"/>
    </location>
    <ligand>
        <name>Mg(2+)</name>
        <dbReference type="ChEBI" id="CHEBI:18420"/>
    </ligand>
</feature>
<keyword evidence="8 12" id="KW-0862">Zinc</keyword>
<feature type="binding site" evidence="12">
    <location>
        <position position="822"/>
    </location>
    <ligand>
        <name>Zn(2+)</name>
        <dbReference type="ChEBI" id="CHEBI:29105"/>
        <label>2</label>
    </ligand>
</feature>
<accession>A0P4F1</accession>
<reference evidence="16 17" key="1">
    <citation type="submission" date="2006-11" db="EMBL/GenBank/DDBJ databases">
        <authorList>
            <person name="Giovannoni S."/>
            <person name="Vergin K."/>
            <person name="Ferriera S."/>
            <person name="Johnson J."/>
            <person name="Kravitz S."/>
            <person name="Beeson K."/>
            <person name="Sutton G."/>
            <person name="Rogers Y.-H."/>
            <person name="Friedman R."/>
            <person name="Frazier M."/>
            <person name="Venter J.C."/>
        </authorList>
    </citation>
    <scope>NUCLEOTIDE SEQUENCE [LARGE SCALE GENOMIC DNA]</scope>
    <source>
        <strain evidence="16 17">HTCC2181</strain>
    </source>
</reference>
<dbReference type="GO" id="GO:0006351">
    <property type="term" value="P:DNA-templated transcription"/>
    <property type="evidence" value="ECO:0007669"/>
    <property type="project" value="UniProtKB-UniRule"/>
</dbReference>
<sequence length="1435" mass="158562">MKALLDLFKQTTQSEEFDAIKIALASPEKIRSWSYGEVKKPETINYRTFKPERDGLFCAKIFGPVKDYECLCGKYKRLKHRGVICEKCGVEVTLSKVRRERMGHIDLASPVAHIWFLKSLPSRLGMVLDIALRDIERVLYFEAYMVVDPGMTPLTRGQLLTEDDYMAKAEEFGDEFTAVMGAEGVKELLKSINIPSEIEKMAADMEATGSEAKIKKIAKRLKVLEAFQKSGIKPEWMILEILPVLPPELRPLVPLDGGRFATSDLNDLYRRVINRNNRLRRLLDLRAPEIIVKNEKRMLQESVDSLLDNGRRGKVMTGANKRPLKSLADMIKGKGGRFRQNLLGKRVDYSGRSVIVAGPELKLHQCGLPKKMALELFKPFIFNKLELLGLATTIKAAKKKVEEEGPEVWDILEDVIREHPVLLNRAPTLHRLGIQAFEPVLIEGKAIQLHPLVCSAFNADFDGDQMAVHVPLSIEAQMEARTLMLASNNVLSPANGEPVIVPSQDIVLGLYYMTREKIAAKGEGMKFSDINEARRAYDQGFVDLHAKVTVRVDEYELNFDNSKTLKVNRYETTVGRALLSEILPHGLAFENINKTLKKKELSKLINLSFRKLGIKETVILADQLMYTGYKFATKAGMSVTVHDMLVPSEKVDLISDADQEVQEIENQYSSGLVTQGERYNKVVDIWGRAGDKIADAMMRKLKEETVIGHDGKVVKDDKGNDLKQESFNAIYMMADSGARGSAAQVRQLAGMRGLMARPDGSIIETPIKANFRDGLNVLQYFISTHGARKGLADTALKTANSGYLTRRLVDVTQDLVVQEHDCGTDEGLVTKALVKGGEIVEPLSDRILGRVAALEVMNPETQEVLYPAGTLLSEDEVEKIESLGIDEVKVRTALTCATRYGICAKCYGRDLGRGNLINQGEAVGVIAAQSIGEPGTQLTMRTFHIGGAVSRAASVSQIEGKSAGTVRFTSTMRYVTNARNEKVVISRNGEFLIEDDSARERERHKVPYGATLLVNDGKSIKVGEVMATWDPHTRPIISEYAGRVKFENVEEGITVSKQIDEVTGLSSLVVIESKAKAGQSKGTRPQIKLLDSNGEEVKLLASDNSVNVTFQLKYIITVADNQDVKVGDVLARIPQESSKTRDITGGLPRVAELFEARSPKDAGVLAEVTGTVSFGKDTKGKQRLVITDADGEAKEFLIPKDKHVTAHDGQIVTQGEVIVDGPADPADILRLQGREALARYIIDEVQDVYRLQGVKINDKHIEVIVRQMLRRVRVVEKGDTTFIPGEELERAEILTANEAIAAQDKQPAKFEYVLKGITKASLATDSFISAASFQETTRVLTEAAILGKRDELRGLKENVIVGRLIPAGSGMAHHLNRKEAARIKAEAVKQSAEMTSLEKAEAIFASDDEVKPISIEASVSTDVSGDNPEVEMPTE</sequence>
<dbReference type="FunFam" id="4.10.860.120:FF:000001">
    <property type="entry name" value="DNA-directed RNA polymerase subunit beta"/>
    <property type="match status" value="1"/>
</dbReference>
<keyword evidence="10 12" id="KW-0804">Transcription</keyword>
<dbReference type="InterPro" id="IPR012754">
    <property type="entry name" value="DNA-dir_RpoC_beta_prime_bact"/>
</dbReference>
<comment type="similarity">
    <text evidence="3">In the C-terminal section; belongs to the RNA polymerase beta' chain family.</text>
</comment>
<comment type="similarity">
    <text evidence="1 12 13">Belongs to the RNA polymerase beta' chain family.</text>
</comment>
<dbReference type="Gene3D" id="2.40.40.20">
    <property type="match status" value="1"/>
</dbReference>
<dbReference type="InterPro" id="IPR006592">
    <property type="entry name" value="RNA_pol_N"/>
</dbReference>
<dbReference type="GO" id="GO:0003899">
    <property type="term" value="F:DNA-directed RNA polymerase activity"/>
    <property type="evidence" value="ECO:0007669"/>
    <property type="project" value="UniProtKB-UniRule"/>
</dbReference>
<dbReference type="SMART" id="SM00663">
    <property type="entry name" value="RPOLA_N"/>
    <property type="match status" value="1"/>
</dbReference>
<evidence type="ECO:0000256" key="4">
    <source>
        <dbReference type="ARBA" id="ARBA00022478"/>
    </source>
</evidence>
<feature type="binding site" evidence="12">
    <location>
        <position position="88"/>
    </location>
    <ligand>
        <name>Zn(2+)</name>
        <dbReference type="ChEBI" id="CHEBI:29105"/>
        <label>1</label>
    </ligand>
</feature>
<organism evidence="16 17">
    <name type="scientific">Methylophilales bacterium HTCC2181</name>
    <dbReference type="NCBI Taxonomy" id="383631"/>
    <lineage>
        <taxon>Bacteria</taxon>
        <taxon>Pseudomonadati</taxon>
        <taxon>Pseudomonadota</taxon>
        <taxon>Betaproteobacteria</taxon>
        <taxon>Nitrosomonadales</taxon>
        <taxon>OM43 clade</taxon>
    </lineage>
</organism>
<dbReference type="GO" id="GO:0000428">
    <property type="term" value="C:DNA-directed RNA polymerase complex"/>
    <property type="evidence" value="ECO:0007669"/>
    <property type="project" value="UniProtKB-KW"/>
</dbReference>
<dbReference type="PANTHER" id="PTHR19376:SF54">
    <property type="entry name" value="DNA-DIRECTED RNA POLYMERASE SUBUNIT BETA"/>
    <property type="match status" value="1"/>
</dbReference>
<evidence type="ECO:0000256" key="14">
    <source>
        <dbReference type="SAM" id="MobiDB-lite"/>
    </source>
</evidence>
<feature type="binding site" evidence="12">
    <location>
        <position position="906"/>
    </location>
    <ligand>
        <name>Zn(2+)</name>
        <dbReference type="ChEBI" id="CHEBI:29105"/>
        <label>2</label>
    </ligand>
</feature>
<dbReference type="Gene3D" id="4.10.860.120">
    <property type="entry name" value="RNA polymerase II, clamp domain"/>
    <property type="match status" value="1"/>
</dbReference>
<dbReference type="InterPro" id="IPR038120">
    <property type="entry name" value="Rpb1_funnel_sf"/>
</dbReference>
<dbReference type="NCBIfam" id="TIGR02386">
    <property type="entry name" value="rpoC_TIGR"/>
    <property type="match status" value="1"/>
</dbReference>
<feature type="domain" description="RNA polymerase N-terminal" evidence="15">
    <location>
        <begin position="235"/>
        <end position="514"/>
    </location>
</feature>
<evidence type="ECO:0000256" key="10">
    <source>
        <dbReference type="ARBA" id="ARBA00023163"/>
    </source>
</evidence>
<dbReference type="InterPro" id="IPR045867">
    <property type="entry name" value="DNA-dir_RpoC_beta_prime"/>
</dbReference>
<evidence type="ECO:0000256" key="2">
    <source>
        <dbReference type="ARBA" id="ARBA00007616"/>
    </source>
</evidence>
<dbReference type="InterPro" id="IPR044893">
    <property type="entry name" value="RNA_pol_Rpb1_clamp_domain"/>
</dbReference>
<dbReference type="Proteomes" id="UP000054262">
    <property type="component" value="Unassembled WGS sequence"/>
</dbReference>
<evidence type="ECO:0000256" key="11">
    <source>
        <dbReference type="ARBA" id="ARBA00048552"/>
    </source>
</evidence>
<keyword evidence="5 12" id="KW-0808">Transferase</keyword>
<dbReference type="InterPro" id="IPR042102">
    <property type="entry name" value="RNA_pol_Rpb1_3_sf"/>
</dbReference>
<comment type="similarity">
    <text evidence="2">In the N-terminal section; belongs to the RNA polymerase beta chain family.</text>
</comment>
<dbReference type="PANTHER" id="PTHR19376">
    <property type="entry name" value="DNA-DIRECTED RNA POLYMERASE"/>
    <property type="match status" value="1"/>
</dbReference>
<evidence type="ECO:0000256" key="6">
    <source>
        <dbReference type="ARBA" id="ARBA00022695"/>
    </source>
</evidence>
<gene>
    <name evidence="12" type="primary">rpoC</name>
    <name evidence="16" type="ORF">MB2181_00020</name>
</gene>
<dbReference type="Pfam" id="PF05000">
    <property type="entry name" value="RNA_pol_Rpb1_4"/>
    <property type="match status" value="1"/>
</dbReference>
<dbReference type="OrthoDB" id="9815296at2"/>
<dbReference type="GO" id="GO:0000287">
    <property type="term" value="F:magnesium ion binding"/>
    <property type="evidence" value="ECO:0007669"/>
    <property type="project" value="UniProtKB-UniRule"/>
</dbReference>
<keyword evidence="4 12" id="KW-0240">DNA-directed RNA polymerase</keyword>
<dbReference type="Pfam" id="PF04997">
    <property type="entry name" value="RNA_pol_Rpb1_1"/>
    <property type="match status" value="1"/>
</dbReference>
<dbReference type="CDD" id="cd01609">
    <property type="entry name" value="RNAP_beta'_N"/>
    <property type="match status" value="1"/>
</dbReference>
<dbReference type="InterPro" id="IPR007081">
    <property type="entry name" value="RNA_pol_Rpb1_5"/>
</dbReference>
<evidence type="ECO:0000256" key="1">
    <source>
        <dbReference type="ARBA" id="ARBA00006460"/>
    </source>
</evidence>
<proteinExistence type="inferred from homology"/>
<keyword evidence="9 12" id="KW-0460">Magnesium</keyword>
<comment type="cofactor">
    <cofactor evidence="12">
        <name>Mg(2+)</name>
        <dbReference type="ChEBI" id="CHEBI:18420"/>
    </cofactor>
    <text evidence="12">Binds 1 Mg(2+) ion per subunit.</text>
</comment>
<evidence type="ECO:0000259" key="15">
    <source>
        <dbReference type="SMART" id="SM00663"/>
    </source>
</evidence>
<comment type="function">
    <text evidence="12 13">DNA-dependent RNA polymerase catalyzes the transcription of DNA into RNA using the four ribonucleoside triphosphates as substrates.</text>
</comment>
<evidence type="ECO:0000256" key="7">
    <source>
        <dbReference type="ARBA" id="ARBA00022723"/>
    </source>
</evidence>
<dbReference type="InterPro" id="IPR007080">
    <property type="entry name" value="RNA_pol_Rpb1_1"/>
</dbReference>
<feature type="binding site" evidence="12">
    <location>
        <position position="896"/>
    </location>
    <ligand>
        <name>Zn(2+)</name>
        <dbReference type="ChEBI" id="CHEBI:29105"/>
        <label>2</label>
    </ligand>
</feature>
<feature type="binding site" evidence="12">
    <location>
        <position position="70"/>
    </location>
    <ligand>
        <name>Zn(2+)</name>
        <dbReference type="ChEBI" id="CHEBI:29105"/>
        <label>1</label>
    </ligand>
</feature>
<dbReference type="GO" id="GO:0008270">
    <property type="term" value="F:zinc ion binding"/>
    <property type="evidence" value="ECO:0007669"/>
    <property type="project" value="UniProtKB-UniRule"/>
</dbReference>
<evidence type="ECO:0000256" key="5">
    <source>
        <dbReference type="ARBA" id="ARBA00022679"/>
    </source>
</evidence>
<protein>
    <recommendedName>
        <fullName evidence="12">DNA-directed RNA polymerase subunit beta'</fullName>
        <shortName evidence="12">RNAP subunit beta'</shortName>
        <ecNumber evidence="12">2.7.7.6</ecNumber>
    </recommendedName>
    <alternativeName>
        <fullName evidence="12">RNA polymerase subunit beta'</fullName>
    </alternativeName>
    <alternativeName>
        <fullName evidence="12">Transcriptase subunit beta'</fullName>
    </alternativeName>
</protein>